<feature type="compositionally biased region" description="Low complexity" evidence="1">
    <location>
        <begin position="64"/>
        <end position="79"/>
    </location>
</feature>
<evidence type="ECO:0000256" key="1">
    <source>
        <dbReference type="SAM" id="MobiDB-lite"/>
    </source>
</evidence>
<evidence type="ECO:0000313" key="3">
    <source>
        <dbReference type="Proteomes" id="UP001218188"/>
    </source>
</evidence>
<dbReference type="EMBL" id="JARJCM010000061">
    <property type="protein sequence ID" value="KAJ7033947.1"/>
    <property type="molecule type" value="Genomic_DNA"/>
</dbReference>
<feature type="compositionally biased region" description="Basic and acidic residues" evidence="1">
    <location>
        <begin position="178"/>
        <end position="192"/>
    </location>
</feature>
<proteinExistence type="predicted"/>
<dbReference type="Proteomes" id="UP001218188">
    <property type="component" value="Unassembled WGS sequence"/>
</dbReference>
<sequence length="203" mass="21019">MRAATHPVSADLHFGAASNTSTGTRLNSQIVASSAAAPVAGPSRTAIVTARQTQRGVADMLPIIETSRSPPPSERSAASGGCGFFRTYQEQQPGSPRNGALTPDLNYAEIGHGRGAQHTPRRGEGLVPHHRPPLIEVDSSQSGVSAGSSSRSARPTAGSSSGQTSQTTTAASVAWPHVTREQLHPSAHDNRVGPRPPARGGWT</sequence>
<dbReference type="AlphaFoldDB" id="A0AAD6SV08"/>
<accession>A0AAD6SV08</accession>
<comment type="caution">
    <text evidence="2">The sequence shown here is derived from an EMBL/GenBank/DDBJ whole genome shotgun (WGS) entry which is preliminary data.</text>
</comment>
<reference evidence="2" key="1">
    <citation type="submission" date="2023-03" db="EMBL/GenBank/DDBJ databases">
        <title>Massive genome expansion in bonnet fungi (Mycena s.s.) driven by repeated elements and novel gene families across ecological guilds.</title>
        <authorList>
            <consortium name="Lawrence Berkeley National Laboratory"/>
            <person name="Harder C.B."/>
            <person name="Miyauchi S."/>
            <person name="Viragh M."/>
            <person name="Kuo A."/>
            <person name="Thoen E."/>
            <person name="Andreopoulos B."/>
            <person name="Lu D."/>
            <person name="Skrede I."/>
            <person name="Drula E."/>
            <person name="Henrissat B."/>
            <person name="Morin E."/>
            <person name="Kohler A."/>
            <person name="Barry K."/>
            <person name="LaButti K."/>
            <person name="Morin E."/>
            <person name="Salamov A."/>
            <person name="Lipzen A."/>
            <person name="Mereny Z."/>
            <person name="Hegedus B."/>
            <person name="Baldrian P."/>
            <person name="Stursova M."/>
            <person name="Weitz H."/>
            <person name="Taylor A."/>
            <person name="Grigoriev I.V."/>
            <person name="Nagy L.G."/>
            <person name="Martin F."/>
            <person name="Kauserud H."/>
        </authorList>
    </citation>
    <scope>NUCLEOTIDE SEQUENCE</scope>
    <source>
        <strain evidence="2">CBHHK200</strain>
    </source>
</reference>
<organism evidence="2 3">
    <name type="scientific">Mycena alexandri</name>
    <dbReference type="NCBI Taxonomy" id="1745969"/>
    <lineage>
        <taxon>Eukaryota</taxon>
        <taxon>Fungi</taxon>
        <taxon>Dikarya</taxon>
        <taxon>Basidiomycota</taxon>
        <taxon>Agaricomycotina</taxon>
        <taxon>Agaricomycetes</taxon>
        <taxon>Agaricomycetidae</taxon>
        <taxon>Agaricales</taxon>
        <taxon>Marasmiineae</taxon>
        <taxon>Mycenaceae</taxon>
        <taxon>Mycena</taxon>
    </lineage>
</organism>
<feature type="compositionally biased region" description="Low complexity" evidence="1">
    <location>
        <begin position="139"/>
        <end position="172"/>
    </location>
</feature>
<name>A0AAD6SV08_9AGAR</name>
<evidence type="ECO:0000313" key="2">
    <source>
        <dbReference type="EMBL" id="KAJ7033947.1"/>
    </source>
</evidence>
<protein>
    <submittedName>
        <fullName evidence="2">Uncharacterized protein</fullName>
    </submittedName>
</protein>
<feature type="region of interest" description="Disordered" evidence="1">
    <location>
        <begin position="64"/>
        <end position="203"/>
    </location>
</feature>
<gene>
    <name evidence="2" type="ORF">C8F04DRAFT_1352304</name>
</gene>
<keyword evidence="3" id="KW-1185">Reference proteome</keyword>